<dbReference type="EMBL" id="JBHSWG010000011">
    <property type="protein sequence ID" value="MFC6763521.1"/>
    <property type="molecule type" value="Genomic_DNA"/>
</dbReference>
<dbReference type="Pfam" id="PF12146">
    <property type="entry name" value="Hydrolase_4"/>
    <property type="match status" value="1"/>
</dbReference>
<keyword evidence="3" id="KW-0378">Hydrolase</keyword>
<dbReference type="PANTHER" id="PTHR47751">
    <property type="entry name" value="SUPERFAMILY HYDROLASE, PUTATIVE (AFU_ORTHOLOGUE AFUA_2G16580)-RELATED"/>
    <property type="match status" value="1"/>
</dbReference>
<dbReference type="SUPFAM" id="SSF53474">
    <property type="entry name" value="alpha/beta-Hydrolases"/>
    <property type="match status" value="1"/>
</dbReference>
<dbReference type="Proteomes" id="UP001596353">
    <property type="component" value="Unassembled WGS sequence"/>
</dbReference>
<evidence type="ECO:0000313" key="4">
    <source>
        <dbReference type="EMBL" id="MFC6763521.1"/>
    </source>
</evidence>
<evidence type="ECO:0000313" key="2">
    <source>
        <dbReference type="EMBL" id="MFC6763266.1"/>
    </source>
</evidence>
<reference evidence="3" key="1">
    <citation type="journal article" date="2014" name="Int. J. Syst. Evol. Microbiol.">
        <title>Complete genome of a new Firmicutes species belonging to the dominant human colonic microbiota ('Ruminococcus bicirculans') reveals two chromosomes and a selective capacity to utilize plant glucans.</title>
        <authorList>
            <consortium name="NISC Comparative Sequencing Program"/>
            <person name="Wegmann U."/>
            <person name="Louis P."/>
            <person name="Goesmann A."/>
            <person name="Henrissat B."/>
            <person name="Duncan S.H."/>
            <person name="Flint H.J."/>
        </authorList>
    </citation>
    <scope>NUCLEOTIDE SEQUENCE</scope>
    <source>
        <strain evidence="3">NBRC 109054</strain>
    </source>
</reference>
<protein>
    <submittedName>
        <fullName evidence="3">Alpha/beta hydrolase</fullName>
    </submittedName>
</protein>
<keyword evidence="5" id="KW-1185">Reference proteome</keyword>
<evidence type="ECO:0000259" key="1">
    <source>
        <dbReference type="Pfam" id="PF12146"/>
    </source>
</evidence>
<feature type="domain" description="Serine aminopeptidase S33" evidence="1">
    <location>
        <begin position="31"/>
        <end position="139"/>
    </location>
</feature>
<dbReference type="PANTHER" id="PTHR47751:SF2">
    <property type="entry name" value="DLTD N-TERMINAL DOMAIN PROTEIN (AFU_ORTHOLOGUE AFUA_8G00380)-RELATED"/>
    <property type="match status" value="1"/>
</dbReference>
<dbReference type="EMBL" id="JBHSWG010000010">
    <property type="protein sequence ID" value="MFC6763266.1"/>
    <property type="molecule type" value="Genomic_DNA"/>
</dbReference>
<organism evidence="3 5">
    <name type="scientific">Sulfitobacter porphyrae</name>
    <dbReference type="NCBI Taxonomy" id="1246864"/>
    <lineage>
        <taxon>Bacteria</taxon>
        <taxon>Pseudomonadati</taxon>
        <taxon>Pseudomonadota</taxon>
        <taxon>Alphaproteobacteria</taxon>
        <taxon>Rhodobacterales</taxon>
        <taxon>Roseobacteraceae</taxon>
        <taxon>Sulfitobacter</taxon>
    </lineage>
</organism>
<gene>
    <name evidence="2" type="ORF">ACFQFQ_32560</name>
    <name evidence="3" type="ORF">ACFQFQ_33280</name>
    <name evidence="4" type="ORF">ACFQFQ_34050</name>
</gene>
<dbReference type="InterPro" id="IPR029058">
    <property type="entry name" value="AB_hydrolase_fold"/>
</dbReference>
<dbReference type="InterPro" id="IPR051411">
    <property type="entry name" value="Polyketide_trans_af380"/>
</dbReference>
<accession>A0ABW2BCV5</accession>
<dbReference type="Gene3D" id="3.40.50.1820">
    <property type="entry name" value="alpha/beta hydrolase"/>
    <property type="match status" value="1"/>
</dbReference>
<reference evidence="3" key="3">
    <citation type="submission" date="2024-09" db="EMBL/GenBank/DDBJ databases">
        <authorList>
            <person name="Sun Q."/>
            <person name="Mori K."/>
        </authorList>
    </citation>
    <scope>NUCLEOTIDE SEQUENCE</scope>
    <source>
        <strain evidence="3">NBRC 109054</strain>
    </source>
</reference>
<dbReference type="EMBL" id="JBHSWG010000010">
    <property type="protein sequence ID" value="MFC6763387.1"/>
    <property type="molecule type" value="Genomic_DNA"/>
</dbReference>
<proteinExistence type="predicted"/>
<dbReference type="Gene3D" id="1.10.10.800">
    <property type="match status" value="1"/>
</dbReference>
<comment type="caution">
    <text evidence="3">The sequence shown here is derived from an EMBL/GenBank/DDBJ whole genome shotgun (WGS) entry which is preliminary data.</text>
</comment>
<dbReference type="InterPro" id="IPR022742">
    <property type="entry name" value="Hydrolase_4"/>
</dbReference>
<dbReference type="GO" id="GO:0016787">
    <property type="term" value="F:hydrolase activity"/>
    <property type="evidence" value="ECO:0007669"/>
    <property type="project" value="UniProtKB-KW"/>
</dbReference>
<reference evidence="5" key="2">
    <citation type="journal article" date="2019" name="Int. J. Syst. Evol. Microbiol.">
        <title>The Global Catalogue of Microorganisms (GCM) 10K type strain sequencing project: providing services to taxonomists for standard genome sequencing and annotation.</title>
        <authorList>
            <consortium name="The Broad Institute Genomics Platform"/>
            <consortium name="The Broad Institute Genome Sequencing Center for Infectious Disease"/>
            <person name="Wu L."/>
            <person name="Ma J."/>
        </authorList>
    </citation>
    <scope>NUCLEOTIDE SEQUENCE [LARGE SCALE GENOMIC DNA]</scope>
    <source>
        <strain evidence="5">CCUG 66188</strain>
    </source>
</reference>
<name>A0ABW2BCV5_9RHOB</name>
<evidence type="ECO:0000313" key="3">
    <source>
        <dbReference type="EMBL" id="MFC6763387.1"/>
    </source>
</evidence>
<evidence type="ECO:0000313" key="5">
    <source>
        <dbReference type="Proteomes" id="UP001596353"/>
    </source>
</evidence>
<sequence length="301" mass="32979">MIERKMYQDVEFESEKAVLRGRHYRNSEVTRPTVVMTHGTSATITMVIDRYAEAVFEAGFDVLLYDHRNFGQSGGEPRQEINPWVQARGYRDAVAFLRSTQQSGQIALWGDSYSGGLALVAGAVIQNISAIVAQIPVCGASWPEGELDDSAFSTLVDIFEFGDVAGDPGDVVGPLPVVSLDQINAPSLLTPPQAFQWFLEHGGRHGSGWDNKVSRIVPKTSVPCSPLVTAPYLAMPVLMMIGKNDEMIHCNPELQNAVFDRISGPKEKQVIDGGHFGLLWEDSSNFAKAVTAQIEFLKQVL</sequence>